<keyword evidence="4" id="KW-1185">Reference proteome</keyword>
<accession>A0A9P0DJS6</accession>
<sequence>MVNTKEKSSDKRRKQKRESEQRKRERIRLDPHLYEEAKRKERERYHQRKNAGKIKTINERNDREKRQIRKRWRQTSSEYRKKRRTQENLNRFLEETTPPSTPTRLDALFNEHPANIPGSSGRSAAGRKRVLRKRSQTVRKLKNVQKERDMYRRKAIRYKTKYYRMKSQSIKINRESPRIKVAELTKGQKISKEVRRQLVFGEVLKTQLQQNFIELGYSAKKKRKFIEHTSGNVIKKYRLINETKKIFGSHKIQKNKASERINETKVKRSNLITVVRKFYERDDNSRMCPGKKDTITVKKCKKQKRYLSNSLRALYEKFALENLDLYKISYATFCKLRPFWVVIPTAAKRETCLCMIHENMLLLVTKMKLLQIIDESNPEAVCRTICCDMRRECLERICETCKHKQVIFKTYQENEDSSYKKWVLKNVVINIKGVEKNCKKILKDEIKCTKGEMVKLLIGSLPKFMNHISNMNHQFKMIQDLKKKLNPETETVIHVDFSENYTCKYFREVQSAHFGGSKPQISMHTVVWYRKLDEIKPESFCTFSKNLRHDPIAIIAHLLPLVRTIRKKMPSLKRVHFCSDGPSTQYKNKSMFYLIGSKLAEILEVNEISWNYFESGHGKGAVDGVGGCLKRSADRLVACGYDVPNFEQLIFHLKESCSGIQIECVSEEQIDNLNQIVPNNLKPFKGTMQVHQLCWSIENPNCLRLRRLSCPDCSFQMNCEHYELGQFTIPNLHRTFSEELNDTNMYSSDLANNLPSTHFMKEGNLLEIPENSCTQSFPQKFAAKLRYADVYSSDSEDDQPLIRFTNQPDFVESLEPENQESLEPEKQFFEKDDFVLVEWPKYSRIHYIGQVNAIHGAIYEITFMRRVSSTKNNLIFIWPQEEDLSEVNSNCIIKKVASPQVLRRNRFLFKDDPILMCNTLK</sequence>
<feature type="coiled-coil region" evidence="1">
    <location>
        <begin position="134"/>
        <end position="161"/>
    </location>
</feature>
<dbReference type="Proteomes" id="UP001153737">
    <property type="component" value="Chromosome 13"/>
</dbReference>
<gene>
    <name evidence="3" type="ORF">PHAECO_LOCUS3570</name>
</gene>
<dbReference type="PANTHER" id="PTHR46601">
    <property type="entry name" value="ULP_PROTEASE DOMAIN-CONTAINING PROTEIN"/>
    <property type="match status" value="1"/>
</dbReference>
<evidence type="ECO:0000313" key="4">
    <source>
        <dbReference type="Proteomes" id="UP001153737"/>
    </source>
</evidence>
<dbReference type="EMBL" id="OU896719">
    <property type="protein sequence ID" value="CAH1119454.1"/>
    <property type="molecule type" value="Genomic_DNA"/>
</dbReference>
<evidence type="ECO:0000256" key="1">
    <source>
        <dbReference type="SAM" id="Coils"/>
    </source>
</evidence>
<reference evidence="3" key="1">
    <citation type="submission" date="2022-01" db="EMBL/GenBank/DDBJ databases">
        <authorList>
            <person name="King R."/>
        </authorList>
    </citation>
    <scope>NUCLEOTIDE SEQUENCE</scope>
</reference>
<name>A0A9P0DJS6_PHACE</name>
<protein>
    <submittedName>
        <fullName evidence="3">Uncharacterized protein</fullName>
    </submittedName>
</protein>
<dbReference type="AlphaFoldDB" id="A0A9P0DJS6"/>
<dbReference type="PANTHER" id="PTHR46601:SF2">
    <property type="entry name" value="UBIQUITIN-LIKE PROTEASE FAMILY PROFILE DOMAIN-CONTAINING PROTEIN"/>
    <property type="match status" value="1"/>
</dbReference>
<evidence type="ECO:0000256" key="2">
    <source>
        <dbReference type="SAM" id="MobiDB-lite"/>
    </source>
</evidence>
<keyword evidence="1" id="KW-0175">Coiled coil</keyword>
<feature type="compositionally biased region" description="Basic and acidic residues" evidence="2">
    <location>
        <begin position="17"/>
        <end position="44"/>
    </location>
</feature>
<reference evidence="3" key="2">
    <citation type="submission" date="2022-10" db="EMBL/GenBank/DDBJ databases">
        <authorList>
            <consortium name="ENA_rothamsted_submissions"/>
            <consortium name="culmorum"/>
            <person name="King R."/>
        </authorList>
    </citation>
    <scope>NUCLEOTIDE SEQUENCE</scope>
</reference>
<feature type="region of interest" description="Disordered" evidence="2">
    <location>
        <begin position="1"/>
        <end position="89"/>
    </location>
</feature>
<organism evidence="3 4">
    <name type="scientific">Phaedon cochleariae</name>
    <name type="common">Mustard beetle</name>
    <dbReference type="NCBI Taxonomy" id="80249"/>
    <lineage>
        <taxon>Eukaryota</taxon>
        <taxon>Metazoa</taxon>
        <taxon>Ecdysozoa</taxon>
        <taxon>Arthropoda</taxon>
        <taxon>Hexapoda</taxon>
        <taxon>Insecta</taxon>
        <taxon>Pterygota</taxon>
        <taxon>Neoptera</taxon>
        <taxon>Endopterygota</taxon>
        <taxon>Coleoptera</taxon>
        <taxon>Polyphaga</taxon>
        <taxon>Cucujiformia</taxon>
        <taxon>Chrysomeloidea</taxon>
        <taxon>Chrysomelidae</taxon>
        <taxon>Chrysomelinae</taxon>
        <taxon>Chrysomelini</taxon>
        <taxon>Phaedon</taxon>
    </lineage>
</organism>
<evidence type="ECO:0000313" key="3">
    <source>
        <dbReference type="EMBL" id="CAH1119454.1"/>
    </source>
</evidence>
<feature type="compositionally biased region" description="Basic and acidic residues" evidence="2">
    <location>
        <begin position="56"/>
        <end position="65"/>
    </location>
</feature>
<dbReference type="OrthoDB" id="6762836at2759"/>
<proteinExistence type="predicted"/>